<keyword evidence="5" id="KW-0732">Signal</keyword>
<feature type="signal peptide" evidence="5">
    <location>
        <begin position="1"/>
        <end position="23"/>
    </location>
</feature>
<dbReference type="EMBL" id="BAABJI010000002">
    <property type="protein sequence ID" value="GAA4914144.1"/>
    <property type="molecule type" value="Genomic_DNA"/>
</dbReference>
<dbReference type="Gene3D" id="1.25.40.10">
    <property type="entry name" value="Tetratricopeptide repeat domain"/>
    <property type="match status" value="1"/>
</dbReference>
<dbReference type="SUPFAM" id="SSF48452">
    <property type="entry name" value="TPR-like"/>
    <property type="match status" value="1"/>
</dbReference>
<dbReference type="Gene3D" id="3.30.1330.60">
    <property type="entry name" value="OmpA-like domain"/>
    <property type="match status" value="1"/>
</dbReference>
<evidence type="ECO:0000256" key="2">
    <source>
        <dbReference type="ARBA" id="ARBA00023136"/>
    </source>
</evidence>
<dbReference type="InterPro" id="IPR011659">
    <property type="entry name" value="WD40"/>
</dbReference>
<sequence>MKRALTQIGLFTALLFSVELASAQNVLKQADEQYNLYNYKKAAELYLDAYKRDSSSLHIVERLANSYRMLHDYLEAEVWYEKTVIMPESNNGNIYRYAEVLKNNGKYAEAKRQFGKYYASDKVIDKTQLKFWTDACDSALKWMKNPTPVQIKNEQLLNSTYADWGARSYNDQLFFVSDRESRFTRNIIKDDEPFFKFDGAKAPDKRQYGWTGNGYLHLYESAGADSGRLFPIVNNVAYHTGPASFTADGNEMYYTITRVPRNWSKDLSGIKTFRLEIYSSKKDAEGKWMKPVAFKFNNEKKYSVGDPFISPDGNTLYFVSDMPGGMGATDIYYCVKDEAGNWQMPVNLQSINTSGSERTPFIDNEGNLYFSTDGLIGMGGLDVFRAFKTRDFTFAKAENLQYPTNSPRDDFSYVIYNGRTGYLSSNRLGGVGSDDIYSFNQQPELNLRLEGTVYEKGTRKPLYNAKVGLSGGGIVITNNTGYYSFGIKQNSNYSLRAEKQGYLSDNEQVNTSGLTSSQTLKKDLYLEKIVLNKAIRLENIYYDFDRWEIRPDAALELDKLIKILRDNPTIQIELGSHTDSRGDDDYNMDLSRKRANAAVDYILDNGNIDEGRIIARGYGETRLLNRCKNGVKCSDADHQLNRRTEFTIIKM</sequence>
<evidence type="ECO:0000256" key="3">
    <source>
        <dbReference type="ARBA" id="ARBA00023237"/>
    </source>
</evidence>
<reference evidence="8" key="1">
    <citation type="journal article" date="2019" name="Int. J. Syst. Evol. Microbiol.">
        <title>The Global Catalogue of Microorganisms (GCM) 10K type strain sequencing project: providing services to taxonomists for standard genome sequencing and annotation.</title>
        <authorList>
            <consortium name="The Broad Institute Genomics Platform"/>
            <consortium name="The Broad Institute Genome Sequencing Center for Infectious Disease"/>
            <person name="Wu L."/>
            <person name="Ma J."/>
        </authorList>
    </citation>
    <scope>NUCLEOTIDE SEQUENCE [LARGE SCALE GENOMIC DNA]</scope>
    <source>
        <strain evidence="8">JCM 18283</strain>
    </source>
</reference>
<feature type="chain" id="PRO_5045393154" evidence="5">
    <location>
        <begin position="24"/>
        <end position="651"/>
    </location>
</feature>
<dbReference type="Proteomes" id="UP001501436">
    <property type="component" value="Unassembled WGS sequence"/>
</dbReference>
<dbReference type="InterPro" id="IPR050330">
    <property type="entry name" value="Bact_OuterMem_StrucFunc"/>
</dbReference>
<dbReference type="SUPFAM" id="SSF82171">
    <property type="entry name" value="DPP6 N-terminal domain-like"/>
    <property type="match status" value="1"/>
</dbReference>
<dbReference type="InterPro" id="IPR008969">
    <property type="entry name" value="CarboxyPept-like_regulatory"/>
</dbReference>
<dbReference type="PRINTS" id="PR01021">
    <property type="entry name" value="OMPADOMAIN"/>
</dbReference>
<dbReference type="InterPro" id="IPR011990">
    <property type="entry name" value="TPR-like_helical_dom_sf"/>
</dbReference>
<evidence type="ECO:0000256" key="1">
    <source>
        <dbReference type="ARBA" id="ARBA00004442"/>
    </source>
</evidence>
<dbReference type="PROSITE" id="PS51123">
    <property type="entry name" value="OMPA_2"/>
    <property type="match status" value="1"/>
</dbReference>
<keyword evidence="2 4" id="KW-0472">Membrane</keyword>
<feature type="domain" description="OmpA-like" evidence="6">
    <location>
        <begin position="530"/>
        <end position="651"/>
    </location>
</feature>
<gene>
    <name evidence="7" type="ORF">GCM10023313_16830</name>
</gene>
<proteinExistence type="predicted"/>
<dbReference type="Gene3D" id="2.60.40.1120">
    <property type="entry name" value="Carboxypeptidase-like, regulatory domain"/>
    <property type="match status" value="1"/>
</dbReference>
<dbReference type="InterPro" id="IPR006664">
    <property type="entry name" value="OMP_bac"/>
</dbReference>
<name>A0ABP9FT47_9SPHI</name>
<protein>
    <submittedName>
        <fullName evidence="7">OmpA family protein</fullName>
    </submittedName>
</protein>
<evidence type="ECO:0000313" key="8">
    <source>
        <dbReference type="Proteomes" id="UP001501436"/>
    </source>
</evidence>
<dbReference type="RefSeq" id="WP_345330617.1">
    <property type="nucleotide sequence ID" value="NZ_BAABJI010000002.1"/>
</dbReference>
<dbReference type="InterPro" id="IPR006665">
    <property type="entry name" value="OmpA-like"/>
</dbReference>
<evidence type="ECO:0000256" key="5">
    <source>
        <dbReference type="SAM" id="SignalP"/>
    </source>
</evidence>
<dbReference type="SUPFAM" id="SSF49464">
    <property type="entry name" value="Carboxypeptidase regulatory domain-like"/>
    <property type="match status" value="1"/>
</dbReference>
<organism evidence="7 8">
    <name type="scientific">Mucilaginibacter defluvii</name>
    <dbReference type="NCBI Taxonomy" id="1196019"/>
    <lineage>
        <taxon>Bacteria</taxon>
        <taxon>Pseudomonadati</taxon>
        <taxon>Bacteroidota</taxon>
        <taxon>Sphingobacteriia</taxon>
        <taxon>Sphingobacteriales</taxon>
        <taxon>Sphingobacteriaceae</taxon>
        <taxon>Mucilaginibacter</taxon>
    </lineage>
</organism>
<keyword evidence="8" id="KW-1185">Reference proteome</keyword>
<dbReference type="CDD" id="cd07185">
    <property type="entry name" value="OmpA_C-like"/>
    <property type="match status" value="1"/>
</dbReference>
<dbReference type="Pfam" id="PF00691">
    <property type="entry name" value="OmpA"/>
    <property type="match status" value="1"/>
</dbReference>
<accession>A0ABP9FT47</accession>
<dbReference type="SUPFAM" id="SSF103088">
    <property type="entry name" value="OmpA-like"/>
    <property type="match status" value="1"/>
</dbReference>
<comment type="subcellular location">
    <subcellularLocation>
        <location evidence="1">Cell outer membrane</location>
    </subcellularLocation>
</comment>
<dbReference type="InterPro" id="IPR036737">
    <property type="entry name" value="OmpA-like_sf"/>
</dbReference>
<evidence type="ECO:0000259" key="6">
    <source>
        <dbReference type="PROSITE" id="PS51123"/>
    </source>
</evidence>
<keyword evidence="3" id="KW-0998">Cell outer membrane</keyword>
<dbReference type="Pfam" id="PF07676">
    <property type="entry name" value="PD40"/>
    <property type="match status" value="1"/>
</dbReference>
<evidence type="ECO:0000313" key="7">
    <source>
        <dbReference type="EMBL" id="GAA4914144.1"/>
    </source>
</evidence>
<dbReference type="PANTHER" id="PTHR30329">
    <property type="entry name" value="STATOR ELEMENT OF FLAGELLAR MOTOR COMPLEX"/>
    <property type="match status" value="1"/>
</dbReference>
<dbReference type="PANTHER" id="PTHR30329:SF21">
    <property type="entry name" value="LIPOPROTEIN YIAD-RELATED"/>
    <property type="match status" value="1"/>
</dbReference>
<comment type="caution">
    <text evidence="7">The sequence shown here is derived from an EMBL/GenBank/DDBJ whole genome shotgun (WGS) entry which is preliminary data.</text>
</comment>
<evidence type="ECO:0000256" key="4">
    <source>
        <dbReference type="PROSITE-ProRule" id="PRU00473"/>
    </source>
</evidence>